<dbReference type="Gene3D" id="3.10.28.10">
    <property type="entry name" value="Homing endonucleases"/>
    <property type="match status" value="2"/>
</dbReference>
<evidence type="ECO:0000256" key="6">
    <source>
        <dbReference type="ARBA" id="ARBA00022801"/>
    </source>
</evidence>
<dbReference type="InterPro" id="IPR036185">
    <property type="entry name" value="DNA_heli_DnaB-like_N_sf"/>
</dbReference>
<evidence type="ECO:0000256" key="10">
    <source>
        <dbReference type="ARBA" id="ARBA00023000"/>
    </source>
</evidence>
<dbReference type="InterPro" id="IPR004042">
    <property type="entry name" value="Intein_endonuc_central"/>
</dbReference>
<accession>A0ABS0JYG4</accession>
<dbReference type="NCBIfam" id="NF005852">
    <property type="entry name" value="PRK07773.1"/>
    <property type="match status" value="1"/>
</dbReference>
<dbReference type="InterPro" id="IPR016136">
    <property type="entry name" value="DNA_helicase_N/primase_C"/>
</dbReference>
<dbReference type="PROSITE" id="PS50818">
    <property type="entry name" value="INTEIN_C_TER"/>
    <property type="match status" value="1"/>
</dbReference>
<keyword evidence="21" id="KW-1185">Reference proteome</keyword>
<evidence type="ECO:0000256" key="8">
    <source>
        <dbReference type="ARBA" id="ARBA00022813"/>
    </source>
</evidence>
<protein>
    <recommendedName>
        <fullName evidence="15 16">Replicative DNA helicase</fullName>
        <ecNumber evidence="15 16">5.6.2.3</ecNumber>
    </recommendedName>
</protein>
<dbReference type="InterPro" id="IPR004860">
    <property type="entry name" value="LAGLIDADG_dom"/>
</dbReference>
<dbReference type="InterPro" id="IPR003586">
    <property type="entry name" value="Hint_dom_C"/>
</dbReference>
<evidence type="ECO:0000313" key="20">
    <source>
        <dbReference type="EMBL" id="MBG6101385.1"/>
    </source>
</evidence>
<comment type="function">
    <text evidence="16">The main replicative DNA helicase, it participates in initiation and elongation during chromosome replication. Travels ahead of the DNA replisome, separating dsDNA into templates for DNA synthesis. A processive ATP-dependent 5'-3' DNA helicase it has DNA-dependent ATPase activity.</text>
</comment>
<dbReference type="InterPro" id="IPR003587">
    <property type="entry name" value="Hint_dom_N"/>
</dbReference>
<feature type="domain" description="DOD-type homing endonuclease" evidence="18">
    <location>
        <begin position="467"/>
        <end position="567"/>
    </location>
</feature>
<organism evidence="20 21">
    <name type="scientific">Micromonospora vinacea</name>
    <dbReference type="NCBI Taxonomy" id="709878"/>
    <lineage>
        <taxon>Bacteria</taxon>
        <taxon>Bacillati</taxon>
        <taxon>Actinomycetota</taxon>
        <taxon>Actinomycetes</taxon>
        <taxon>Micromonosporales</taxon>
        <taxon>Micromonosporaceae</taxon>
        <taxon>Micromonospora</taxon>
    </lineage>
</organism>
<dbReference type="PROSITE" id="PS50819">
    <property type="entry name" value="INTEIN_ENDONUCLEASE"/>
    <property type="match status" value="2"/>
</dbReference>
<feature type="region of interest" description="Disordered" evidence="17">
    <location>
        <begin position="1"/>
        <end position="31"/>
    </location>
</feature>
<dbReference type="PANTHER" id="PTHR30153">
    <property type="entry name" value="REPLICATIVE DNA HELICASE DNAB"/>
    <property type="match status" value="1"/>
</dbReference>
<dbReference type="PRINTS" id="PR00379">
    <property type="entry name" value="INTEIN"/>
</dbReference>
<keyword evidence="12" id="KW-0413">Isomerase</keyword>
<feature type="domain" description="DOD-type homing endonuclease" evidence="18">
    <location>
        <begin position="941"/>
        <end position="1088"/>
    </location>
</feature>
<dbReference type="InterPro" id="IPR027434">
    <property type="entry name" value="Homing_endonucl"/>
</dbReference>
<evidence type="ECO:0000256" key="4">
    <source>
        <dbReference type="ARBA" id="ARBA00022737"/>
    </source>
</evidence>
<dbReference type="NCBIfam" id="TIGR01443">
    <property type="entry name" value="intein_Cterm"/>
    <property type="match status" value="2"/>
</dbReference>
<dbReference type="Proteomes" id="UP000631791">
    <property type="component" value="Unassembled WGS sequence"/>
</dbReference>
<proteinExistence type="inferred from homology"/>
<keyword evidence="11 16" id="KW-0238">DNA-binding</keyword>
<dbReference type="InterPro" id="IPR007693">
    <property type="entry name" value="DNA_helicase_DnaB-like_N"/>
</dbReference>
<feature type="domain" description="SF4 helicase" evidence="19">
    <location>
        <begin position="1252"/>
        <end position="1311"/>
    </location>
</feature>
<dbReference type="CDD" id="cd00081">
    <property type="entry name" value="Hint"/>
    <property type="match status" value="2"/>
</dbReference>
<dbReference type="PROSITE" id="PS51199">
    <property type="entry name" value="SF4_HELICASE"/>
    <property type="match status" value="3"/>
</dbReference>
<evidence type="ECO:0000256" key="17">
    <source>
        <dbReference type="SAM" id="MobiDB-lite"/>
    </source>
</evidence>
<keyword evidence="5 16" id="KW-0547">Nucleotide-binding</keyword>
<dbReference type="Pfam" id="PF03796">
    <property type="entry name" value="DnaB_C"/>
    <property type="match status" value="2"/>
</dbReference>
<evidence type="ECO:0000256" key="7">
    <source>
        <dbReference type="ARBA" id="ARBA00022806"/>
    </source>
</evidence>
<keyword evidence="8" id="KW-0068">Autocatalytic cleavage</keyword>
<keyword evidence="10" id="KW-0651">Protein splicing</keyword>
<evidence type="ECO:0000256" key="2">
    <source>
        <dbReference type="ARBA" id="ARBA00022515"/>
    </source>
</evidence>
<dbReference type="EMBL" id="JADOTY010000001">
    <property type="protein sequence ID" value="MBG6101385.1"/>
    <property type="molecule type" value="Genomic_DNA"/>
</dbReference>
<comment type="similarity">
    <text evidence="1 16">Belongs to the helicase family. DnaB subfamily.</text>
</comment>
<keyword evidence="2 16" id="KW-0639">Primosome</keyword>
<dbReference type="InterPro" id="IPR007692">
    <property type="entry name" value="DNA_helicase_DnaB"/>
</dbReference>
<keyword evidence="3 16" id="KW-0235">DNA replication</keyword>
<comment type="caution">
    <text evidence="20">The sequence shown here is derived from an EMBL/GenBank/DDBJ whole genome shotgun (WGS) entry which is preliminary data.</text>
</comment>
<feature type="compositionally biased region" description="Basic and acidic residues" evidence="17">
    <location>
        <begin position="1"/>
        <end position="11"/>
    </location>
</feature>
<keyword evidence="7 16" id="KW-0347">Helicase</keyword>
<dbReference type="InterPro" id="IPR007694">
    <property type="entry name" value="DNA_helicase_DnaB-like_C"/>
</dbReference>
<dbReference type="EC" id="5.6.2.3" evidence="15 16"/>
<dbReference type="Gene3D" id="1.10.860.10">
    <property type="entry name" value="DNAb Helicase, Chain A"/>
    <property type="match status" value="1"/>
</dbReference>
<dbReference type="GO" id="GO:0004386">
    <property type="term" value="F:helicase activity"/>
    <property type="evidence" value="ECO:0007669"/>
    <property type="project" value="UniProtKB-KW"/>
</dbReference>
<keyword evidence="6 16" id="KW-0378">Hydrolase</keyword>
<dbReference type="SUPFAM" id="SSF48024">
    <property type="entry name" value="N-terminal domain of DnaB helicase"/>
    <property type="match status" value="1"/>
</dbReference>
<dbReference type="PANTHER" id="PTHR30153:SF2">
    <property type="entry name" value="REPLICATIVE DNA HELICASE"/>
    <property type="match status" value="1"/>
</dbReference>
<dbReference type="Pfam" id="PF14890">
    <property type="entry name" value="Intein_splicing"/>
    <property type="match status" value="1"/>
</dbReference>
<evidence type="ECO:0000256" key="1">
    <source>
        <dbReference type="ARBA" id="ARBA00008428"/>
    </source>
</evidence>
<dbReference type="SUPFAM" id="SSF52540">
    <property type="entry name" value="P-loop containing nucleoside triphosphate hydrolases"/>
    <property type="match status" value="2"/>
</dbReference>
<name>A0ABS0JYG4_9ACTN</name>
<dbReference type="PROSITE" id="PS50817">
    <property type="entry name" value="INTEIN_N_TER"/>
    <property type="match status" value="1"/>
</dbReference>
<dbReference type="Pfam" id="PF00772">
    <property type="entry name" value="DnaB"/>
    <property type="match status" value="1"/>
</dbReference>
<keyword evidence="4" id="KW-0677">Repeat</keyword>
<evidence type="ECO:0000256" key="13">
    <source>
        <dbReference type="ARBA" id="ARBA00044940"/>
    </source>
</evidence>
<evidence type="ECO:0000256" key="15">
    <source>
        <dbReference type="NCBIfam" id="TIGR00665"/>
    </source>
</evidence>
<evidence type="ECO:0000256" key="14">
    <source>
        <dbReference type="ARBA" id="ARBA00048954"/>
    </source>
</evidence>
<dbReference type="Pfam" id="PF14528">
    <property type="entry name" value="LAGLIDADG_3"/>
    <property type="match status" value="2"/>
</dbReference>
<dbReference type="Gene3D" id="3.40.50.300">
    <property type="entry name" value="P-loop containing nucleotide triphosphate hydrolases"/>
    <property type="match status" value="3"/>
</dbReference>
<dbReference type="SUPFAM" id="SSF55608">
    <property type="entry name" value="Homing endonucleases"/>
    <property type="match status" value="2"/>
</dbReference>
<dbReference type="InterPro" id="IPR030934">
    <property type="entry name" value="Intein_C"/>
</dbReference>
<evidence type="ECO:0000256" key="3">
    <source>
        <dbReference type="ARBA" id="ARBA00022705"/>
    </source>
</evidence>
<keyword evidence="9 16" id="KW-0067">ATP-binding</keyword>
<evidence type="ECO:0000259" key="18">
    <source>
        <dbReference type="PROSITE" id="PS50819"/>
    </source>
</evidence>
<dbReference type="InterPro" id="IPR006142">
    <property type="entry name" value="INTEIN"/>
</dbReference>
<evidence type="ECO:0000256" key="9">
    <source>
        <dbReference type="ARBA" id="ARBA00022840"/>
    </source>
</evidence>
<evidence type="ECO:0000256" key="5">
    <source>
        <dbReference type="ARBA" id="ARBA00022741"/>
    </source>
</evidence>
<gene>
    <name evidence="20" type="ORF">IW249_001799</name>
</gene>
<dbReference type="SMART" id="SM00305">
    <property type="entry name" value="HintC"/>
    <property type="match status" value="1"/>
</dbReference>
<comment type="catalytic activity">
    <reaction evidence="14 16">
        <text>ATP + H2O = ADP + phosphate + H(+)</text>
        <dbReference type="Rhea" id="RHEA:13065"/>
        <dbReference type="ChEBI" id="CHEBI:15377"/>
        <dbReference type="ChEBI" id="CHEBI:15378"/>
        <dbReference type="ChEBI" id="CHEBI:30616"/>
        <dbReference type="ChEBI" id="CHEBI:43474"/>
        <dbReference type="ChEBI" id="CHEBI:456216"/>
        <dbReference type="EC" id="5.6.2.3"/>
    </reaction>
</comment>
<feature type="domain" description="SF4 helicase" evidence="19">
    <location>
        <begin position="659"/>
        <end position="825"/>
    </location>
</feature>
<evidence type="ECO:0000256" key="16">
    <source>
        <dbReference type="RuleBase" id="RU362085"/>
    </source>
</evidence>
<dbReference type="SUPFAM" id="SSF51294">
    <property type="entry name" value="Hedgehog/intein (Hint) domain"/>
    <property type="match status" value="2"/>
</dbReference>
<evidence type="ECO:0000256" key="11">
    <source>
        <dbReference type="ARBA" id="ARBA00023125"/>
    </source>
</evidence>
<reference evidence="20 21" key="1">
    <citation type="submission" date="2020-11" db="EMBL/GenBank/DDBJ databases">
        <title>Sequencing the genomes of 1000 actinobacteria strains.</title>
        <authorList>
            <person name="Klenk H.-P."/>
        </authorList>
    </citation>
    <scope>NUCLEOTIDE SEQUENCE [LARGE SCALE GENOMIC DNA]</scope>
    <source>
        <strain evidence="20 21">DSM 101695</strain>
    </source>
</reference>
<dbReference type="InterPro" id="IPR006141">
    <property type="entry name" value="Intein_N"/>
</dbReference>
<evidence type="ECO:0000259" key="19">
    <source>
        <dbReference type="PROSITE" id="PS51199"/>
    </source>
</evidence>
<dbReference type="Gene3D" id="2.170.16.10">
    <property type="entry name" value="Hedgehog/Intein (Hint) domain"/>
    <property type="match status" value="1"/>
</dbReference>
<dbReference type="InterPro" id="IPR036844">
    <property type="entry name" value="Hint_dom_sf"/>
</dbReference>
<dbReference type="SMART" id="SM00306">
    <property type="entry name" value="HintN"/>
    <property type="match status" value="2"/>
</dbReference>
<dbReference type="NCBIfam" id="TIGR01445">
    <property type="entry name" value="intein_Nterm"/>
    <property type="match status" value="1"/>
</dbReference>
<evidence type="ECO:0000313" key="21">
    <source>
        <dbReference type="Proteomes" id="UP000631791"/>
    </source>
</evidence>
<comment type="function">
    <text evidence="13 16">The intein is an endonuclease.</text>
</comment>
<dbReference type="NCBIfam" id="TIGR00665">
    <property type="entry name" value="DnaB"/>
    <property type="match status" value="1"/>
</dbReference>
<evidence type="ECO:0000256" key="12">
    <source>
        <dbReference type="ARBA" id="ARBA00023235"/>
    </source>
</evidence>
<feature type="domain" description="SF4 helicase" evidence="19">
    <location>
        <begin position="203"/>
        <end position="240"/>
    </location>
</feature>
<dbReference type="InterPro" id="IPR027417">
    <property type="entry name" value="P-loop_NTPase"/>
</dbReference>
<sequence length="1311" mass="143671">MSVTDDMRAEPRSGGGQPPGQRDGQFDKTPPQDVAAEQCVLGGMLLSKDAIADVVEILKTNDFYRPVHATIFDIILDIYGRGEPADSITVAAALADSGDLVRIGGAPYLHTLIASVPTAANAAYYARIVSERAVLRRLVEAGTKIVQLGYGTASGGSRDVDDVVDLAQQAVYDVTERRVSEDFAVLADMLQPTLDEIEAVGAQGGMMTGVPTGFSDLDRLLNGLHAGQLIIVAGRPGLGKALALDTPLPTPGGWTTMGEVEAGDQLLAADGRPTTVTHAFDVMHDRPCYEVEFSDGTVIVADAEHLWKTTSRASRRQAPVRQRRHWPESSLANVRAAHQRLSSLRNQPITLFDTIEQVGPEFRHVLHTVARGVGSVGRISRPIVRNGKPQNWTAPGYPAGPLLSALLERAERKVNAGSRVDHDGVVTTAEIAATLHTDTAQQRLNHAVRNCAPIQLPDRELLVPPYTLGAWLGDGHSDASRFTTADPEMVTHLEADGFIGLLRQVGVAGNKHIPGAYLRASEAQRRALLAGLMDTDGTVAPAGNLQYTSTSKRLADDVRELIVSLGYRCTVNAKPVRGRTRESSIAYTLNFSTPDVIFRLRRKQDAHAERRRTASDVRTSSRFIVDVRPVPSVPVRCVTVDNDEHLYLASRAMIPTHNSTASMDFARNAAIRANQAAAIFSLEMSKVEIVMRLLSAEARVPLHVLRSGQLSDDDWTKLARCMGEISEAPLFVDDTPSMNLMEIRAKARRLKQRHDLKMIVVDYLQLMTSPKRTESRQQEVADLSRGLKLLAKEVECPVIAVSQLNRGPEQRTDKRPQLSDLRESGCLTAETRVVRADDNTEITFGELLSSGAKDIPVWALDESLRYTPRTMTHVFPSGIREVFRLTLASGKQIDATANHPFLAFTGWVPLGELSPGDRIATPRHLPPPMVTRPWADAEVVMLAHLLGDGSFVRRQPIRYASCDELNLQAVAEAAKHFGINAVRDDYAAARVTTLRLPAPYRLARGRRNPIAAWLDDLGLFGLRSHEKFLPSRVFSLPKAQITAFLRHLWATDGSVTINGSGRGGRVYFASTSRRMLEDISRLLLRYGITARLKVVPVVGHRPQYTLDISGRDDQLRFLREIGVYGQRSEGCAALLAALESTESNTNVDTVPREVWTRVKEILVEQGMTHREFAKAIGTQFCGSTLWKHAPSRSRLAAIAGVLDAADLDLHATNDIFWDSIVSIESLGEQEVFDATVLGKHNFIANGIATHNSIEQDADVVILLHRDDYYDKESPRAGEADFIVAKHRNGPTDTVTVAAQLHLSRFVDMAIG</sequence>